<feature type="compositionally biased region" description="Basic and acidic residues" evidence="1">
    <location>
        <begin position="183"/>
        <end position="196"/>
    </location>
</feature>
<protein>
    <recommendedName>
        <fullName evidence="2">IMD domain-containing protein</fullName>
    </recommendedName>
</protein>
<feature type="region of interest" description="Disordered" evidence="1">
    <location>
        <begin position="183"/>
        <end position="208"/>
    </location>
</feature>
<dbReference type="PANTHER" id="PTHR15708:SF10">
    <property type="entry name" value="PROTEIN MTSS 1"/>
    <property type="match status" value="1"/>
</dbReference>
<evidence type="ECO:0000259" key="2">
    <source>
        <dbReference type="PROSITE" id="PS51338"/>
    </source>
</evidence>
<dbReference type="GO" id="GO:0032233">
    <property type="term" value="P:positive regulation of actin filament bundle assembly"/>
    <property type="evidence" value="ECO:0007669"/>
    <property type="project" value="TreeGrafter"/>
</dbReference>
<gene>
    <name evidence="3" type="ORF">CRENBAI_003786</name>
</gene>
<feature type="region of interest" description="Disordered" evidence="1">
    <location>
        <begin position="1"/>
        <end position="35"/>
    </location>
</feature>
<feature type="domain" description="IMD" evidence="2">
    <location>
        <begin position="123"/>
        <end position="208"/>
    </location>
</feature>
<dbReference type="InterPro" id="IPR030127">
    <property type="entry name" value="MTSS1/MTSS2"/>
</dbReference>
<organism evidence="3 4">
    <name type="scientific">Crenichthys baileyi</name>
    <name type="common">White River springfish</name>
    <dbReference type="NCBI Taxonomy" id="28760"/>
    <lineage>
        <taxon>Eukaryota</taxon>
        <taxon>Metazoa</taxon>
        <taxon>Chordata</taxon>
        <taxon>Craniata</taxon>
        <taxon>Vertebrata</taxon>
        <taxon>Euteleostomi</taxon>
        <taxon>Actinopterygii</taxon>
        <taxon>Neopterygii</taxon>
        <taxon>Teleostei</taxon>
        <taxon>Neoteleostei</taxon>
        <taxon>Acanthomorphata</taxon>
        <taxon>Ovalentaria</taxon>
        <taxon>Atherinomorphae</taxon>
        <taxon>Cyprinodontiformes</taxon>
        <taxon>Goodeidae</taxon>
        <taxon>Crenichthys</taxon>
    </lineage>
</organism>
<dbReference type="EMBL" id="JAHHUM010002713">
    <property type="protein sequence ID" value="KAK5601131.1"/>
    <property type="molecule type" value="Genomic_DNA"/>
</dbReference>
<dbReference type="GO" id="GO:0007009">
    <property type="term" value="P:plasma membrane organization"/>
    <property type="evidence" value="ECO:0007669"/>
    <property type="project" value="InterPro"/>
</dbReference>
<dbReference type="Gene3D" id="1.20.1270.60">
    <property type="entry name" value="Arfaptin homology (AH) domain/BAR domain"/>
    <property type="match status" value="1"/>
</dbReference>
<dbReference type="GO" id="GO:0009898">
    <property type="term" value="C:cytoplasmic side of plasma membrane"/>
    <property type="evidence" value="ECO:0007669"/>
    <property type="project" value="TreeGrafter"/>
</dbReference>
<evidence type="ECO:0000256" key="1">
    <source>
        <dbReference type="SAM" id="MobiDB-lite"/>
    </source>
</evidence>
<feature type="non-terminal residue" evidence="3">
    <location>
        <position position="1"/>
    </location>
</feature>
<dbReference type="InterPro" id="IPR027267">
    <property type="entry name" value="AH/BAR_dom_sf"/>
</dbReference>
<dbReference type="GO" id="GO:0003779">
    <property type="term" value="F:actin binding"/>
    <property type="evidence" value="ECO:0007669"/>
    <property type="project" value="InterPro"/>
</dbReference>
<dbReference type="SUPFAM" id="SSF103657">
    <property type="entry name" value="BAR/IMD domain-like"/>
    <property type="match status" value="1"/>
</dbReference>
<dbReference type="GO" id="GO:0005543">
    <property type="term" value="F:phospholipid binding"/>
    <property type="evidence" value="ECO:0007669"/>
    <property type="project" value="TreeGrafter"/>
</dbReference>
<name>A0AAV9QWS7_9TELE</name>
<dbReference type="InterPro" id="IPR013606">
    <property type="entry name" value="I-BAR_dom"/>
</dbReference>
<dbReference type="GO" id="GO:0034334">
    <property type="term" value="P:adherens junction maintenance"/>
    <property type="evidence" value="ECO:0007669"/>
    <property type="project" value="TreeGrafter"/>
</dbReference>
<dbReference type="AlphaFoldDB" id="A0AAV9QWS7"/>
<dbReference type="Pfam" id="PF08397">
    <property type="entry name" value="IMD"/>
    <property type="match status" value="1"/>
</dbReference>
<dbReference type="PROSITE" id="PS51338">
    <property type="entry name" value="IMD"/>
    <property type="match status" value="1"/>
</dbReference>
<sequence length="208" mass="23547">SHRPLSSQSQCGEGKGHRAARTDYGVQSRRQDNEDRCISNAGDAQFQVLPGEDISYFTTTKAQSSLEVFIGLSPCWTPALYFSDTTQENVPAQIARHEQAARSTKPGLPEQKDIFLFLQPWEGGTRDIGSALTKMCMRHRSIEAKLKQFSMCFLEGLINPLQEQMEDWKRGVNTLDKDHAKEYKRARQEIKKKSSDTLKLQKKAKKGP</sequence>
<dbReference type="Proteomes" id="UP001311232">
    <property type="component" value="Unassembled WGS sequence"/>
</dbReference>
<evidence type="ECO:0000313" key="3">
    <source>
        <dbReference type="EMBL" id="KAK5601131.1"/>
    </source>
</evidence>
<comment type="caution">
    <text evidence="3">The sequence shown here is derived from an EMBL/GenBank/DDBJ whole genome shotgun (WGS) entry which is preliminary data.</text>
</comment>
<reference evidence="3 4" key="1">
    <citation type="submission" date="2021-06" db="EMBL/GenBank/DDBJ databases">
        <authorList>
            <person name="Palmer J.M."/>
        </authorList>
    </citation>
    <scope>NUCLEOTIDE SEQUENCE [LARGE SCALE GENOMIC DNA]</scope>
    <source>
        <strain evidence="3 4">MEX-2019</strain>
        <tissue evidence="3">Muscle</tissue>
    </source>
</reference>
<dbReference type="PANTHER" id="PTHR15708">
    <property type="entry name" value="ACTIN BUNDLING/MISSING IN METASTASIS-RELATED"/>
    <property type="match status" value="1"/>
</dbReference>
<feature type="compositionally biased region" description="Polar residues" evidence="1">
    <location>
        <begin position="1"/>
        <end position="11"/>
    </location>
</feature>
<accession>A0AAV9QWS7</accession>
<dbReference type="GO" id="GO:0015629">
    <property type="term" value="C:actin cytoskeleton"/>
    <property type="evidence" value="ECO:0007669"/>
    <property type="project" value="TreeGrafter"/>
</dbReference>
<keyword evidence="4" id="KW-1185">Reference proteome</keyword>
<evidence type="ECO:0000313" key="4">
    <source>
        <dbReference type="Proteomes" id="UP001311232"/>
    </source>
</evidence>
<proteinExistence type="predicted"/>